<evidence type="ECO:0000256" key="2">
    <source>
        <dbReference type="SAM" id="SignalP"/>
    </source>
</evidence>
<protein>
    <submittedName>
        <fullName evidence="4">T9SS type A sorting domain-containing protein</fullName>
    </submittedName>
</protein>
<dbReference type="Proteomes" id="UP001589832">
    <property type="component" value="Unassembled WGS sequence"/>
</dbReference>
<accession>A0ABV6QC19</accession>
<feature type="domain" description="Secretion system C-terminal sorting" evidence="3">
    <location>
        <begin position="184"/>
        <end position="246"/>
    </location>
</feature>
<dbReference type="RefSeq" id="WP_386063062.1">
    <property type="nucleotide sequence ID" value="NZ_JBHLTQ010000005.1"/>
</dbReference>
<evidence type="ECO:0000313" key="4">
    <source>
        <dbReference type="EMBL" id="MFC0604801.1"/>
    </source>
</evidence>
<comment type="caution">
    <text evidence="4">The sequence shown here is derived from an EMBL/GenBank/DDBJ whole genome shotgun (WGS) entry which is preliminary data.</text>
</comment>
<keyword evidence="1 2" id="KW-0732">Signal</keyword>
<organism evidence="4 5">
    <name type="scientific">Winogradskyella pulchriflava</name>
    <dbReference type="NCBI Taxonomy" id="1110688"/>
    <lineage>
        <taxon>Bacteria</taxon>
        <taxon>Pseudomonadati</taxon>
        <taxon>Bacteroidota</taxon>
        <taxon>Flavobacteriia</taxon>
        <taxon>Flavobacteriales</taxon>
        <taxon>Flavobacteriaceae</taxon>
        <taxon>Winogradskyella</taxon>
    </lineage>
</organism>
<name>A0ABV6QC19_9FLAO</name>
<dbReference type="InterPro" id="IPR026444">
    <property type="entry name" value="Secre_tail"/>
</dbReference>
<keyword evidence="5" id="KW-1185">Reference proteome</keyword>
<evidence type="ECO:0000256" key="1">
    <source>
        <dbReference type="ARBA" id="ARBA00022729"/>
    </source>
</evidence>
<evidence type="ECO:0000313" key="5">
    <source>
        <dbReference type="Proteomes" id="UP001589832"/>
    </source>
</evidence>
<feature type="signal peptide" evidence="2">
    <location>
        <begin position="1"/>
        <end position="18"/>
    </location>
</feature>
<reference evidence="4 5" key="1">
    <citation type="submission" date="2024-09" db="EMBL/GenBank/DDBJ databases">
        <authorList>
            <person name="Sun Q."/>
            <person name="Mori K."/>
        </authorList>
    </citation>
    <scope>NUCLEOTIDE SEQUENCE [LARGE SCALE GENOMIC DNA]</scope>
    <source>
        <strain evidence="4 5">NCAIM B.02481</strain>
    </source>
</reference>
<sequence>MKTILLRIALVFSIIVSAQDGNTIATAITVDGTDVDVNVLNFNSATESGMAPSCISSEDVYYKHVANEGDNKITIGMTSAAIALVTSINYQILVAPENDMSQLQELECDAYTVLLIVGGSFQYVIEDVEAQNTYFLRVYKTTSLGGSLTDLLNGTTITMESDYDSTLSTDDLEENTPDIIVGTNDIKIKNDSNNFNSYKIYGLDGKKIQSSVIANDKNTIDIAYLSKGIYVLNLNGDNSNYAYKFVKY</sequence>
<dbReference type="Pfam" id="PF18962">
    <property type="entry name" value="Por_Secre_tail"/>
    <property type="match status" value="1"/>
</dbReference>
<feature type="chain" id="PRO_5046870107" evidence="2">
    <location>
        <begin position="19"/>
        <end position="248"/>
    </location>
</feature>
<proteinExistence type="predicted"/>
<dbReference type="NCBIfam" id="TIGR04183">
    <property type="entry name" value="Por_Secre_tail"/>
    <property type="match status" value="1"/>
</dbReference>
<dbReference type="EMBL" id="JBHLTQ010000005">
    <property type="protein sequence ID" value="MFC0604801.1"/>
    <property type="molecule type" value="Genomic_DNA"/>
</dbReference>
<gene>
    <name evidence="4" type="ORF">ACFFGA_09580</name>
</gene>
<evidence type="ECO:0000259" key="3">
    <source>
        <dbReference type="Pfam" id="PF18962"/>
    </source>
</evidence>